<protein>
    <recommendedName>
        <fullName evidence="1">RNase H type-1 domain-containing protein</fullName>
    </recommendedName>
</protein>
<dbReference type="Gene3D" id="3.30.420.10">
    <property type="entry name" value="Ribonuclease H-like superfamily/Ribonuclease H"/>
    <property type="match status" value="1"/>
</dbReference>
<dbReference type="CDD" id="cd09276">
    <property type="entry name" value="Rnase_HI_RT_non_LTR"/>
    <property type="match status" value="1"/>
</dbReference>
<sequence>MFCKRSSSVVIVAKPTSRSWDMMHCRYVLKSFSLEKFLSPAATVTRKIRKILKATEKFGKFAATLFTLKQNILKLWYHVVIERDLLYGAGVWGGALTTENAELAAIDFAVCWALENGVRINIHTDSQSSIKALRSARSRSATVNKVKKNYYLSEGSVRLTWVKAHAGDPGNELADHHAKLATAEGEKLGIPTPYSRVKFIIEKNLLSYWQETWDDCDSESGRRTRDFVPKVNKKFLVFSKYLIFFLSGHGHFLII</sequence>
<evidence type="ECO:0000313" key="3">
    <source>
        <dbReference type="Proteomes" id="UP000499080"/>
    </source>
</evidence>
<name>A0A4Y2MP38_ARAVE</name>
<dbReference type="SUPFAM" id="SSF53098">
    <property type="entry name" value="Ribonuclease H-like"/>
    <property type="match status" value="1"/>
</dbReference>
<dbReference type="EMBL" id="BGPR01007625">
    <property type="protein sequence ID" value="GBN28302.1"/>
    <property type="molecule type" value="Genomic_DNA"/>
</dbReference>
<comment type="caution">
    <text evidence="2">The sequence shown here is derived from an EMBL/GenBank/DDBJ whole genome shotgun (WGS) entry which is preliminary data.</text>
</comment>
<reference evidence="2 3" key="1">
    <citation type="journal article" date="2019" name="Sci. Rep.">
        <title>Orb-weaving spider Araneus ventricosus genome elucidates the spidroin gene catalogue.</title>
        <authorList>
            <person name="Kono N."/>
            <person name="Nakamura H."/>
            <person name="Ohtoshi R."/>
            <person name="Moran D.A.P."/>
            <person name="Shinohara A."/>
            <person name="Yoshida Y."/>
            <person name="Fujiwara M."/>
            <person name="Mori M."/>
            <person name="Tomita M."/>
            <person name="Arakawa K."/>
        </authorList>
    </citation>
    <scope>NUCLEOTIDE SEQUENCE [LARGE SCALE GENOMIC DNA]</scope>
</reference>
<dbReference type="InterPro" id="IPR012337">
    <property type="entry name" value="RNaseH-like_sf"/>
</dbReference>
<gene>
    <name evidence="2" type="ORF">AVEN_81410_1</name>
</gene>
<dbReference type="Proteomes" id="UP000499080">
    <property type="component" value="Unassembled WGS sequence"/>
</dbReference>
<organism evidence="2 3">
    <name type="scientific">Araneus ventricosus</name>
    <name type="common">Orbweaver spider</name>
    <name type="synonym">Epeira ventricosa</name>
    <dbReference type="NCBI Taxonomy" id="182803"/>
    <lineage>
        <taxon>Eukaryota</taxon>
        <taxon>Metazoa</taxon>
        <taxon>Ecdysozoa</taxon>
        <taxon>Arthropoda</taxon>
        <taxon>Chelicerata</taxon>
        <taxon>Arachnida</taxon>
        <taxon>Araneae</taxon>
        <taxon>Araneomorphae</taxon>
        <taxon>Entelegynae</taxon>
        <taxon>Araneoidea</taxon>
        <taxon>Araneidae</taxon>
        <taxon>Araneus</taxon>
    </lineage>
</organism>
<keyword evidence="3" id="KW-1185">Reference proteome</keyword>
<dbReference type="InterPro" id="IPR002156">
    <property type="entry name" value="RNaseH_domain"/>
</dbReference>
<dbReference type="GO" id="GO:0003676">
    <property type="term" value="F:nucleic acid binding"/>
    <property type="evidence" value="ECO:0007669"/>
    <property type="project" value="InterPro"/>
</dbReference>
<dbReference type="OrthoDB" id="6437652at2759"/>
<feature type="domain" description="RNase H type-1" evidence="1">
    <location>
        <begin position="51"/>
        <end position="183"/>
    </location>
</feature>
<evidence type="ECO:0000259" key="1">
    <source>
        <dbReference type="PROSITE" id="PS50879"/>
    </source>
</evidence>
<accession>A0A4Y2MP38</accession>
<evidence type="ECO:0000313" key="2">
    <source>
        <dbReference type="EMBL" id="GBN28302.1"/>
    </source>
</evidence>
<proteinExistence type="predicted"/>
<dbReference type="InterPro" id="IPR036397">
    <property type="entry name" value="RNaseH_sf"/>
</dbReference>
<dbReference type="Pfam" id="PF00075">
    <property type="entry name" value="RNase_H"/>
    <property type="match status" value="1"/>
</dbReference>
<dbReference type="GO" id="GO:0004523">
    <property type="term" value="F:RNA-DNA hybrid ribonuclease activity"/>
    <property type="evidence" value="ECO:0007669"/>
    <property type="project" value="InterPro"/>
</dbReference>
<dbReference type="PROSITE" id="PS50879">
    <property type="entry name" value="RNASE_H_1"/>
    <property type="match status" value="1"/>
</dbReference>
<dbReference type="AlphaFoldDB" id="A0A4Y2MP38"/>